<dbReference type="PANTHER" id="PTHR34281:SF2">
    <property type="entry name" value="PROTEIN EARLY FLOWERING 3"/>
    <property type="match status" value="1"/>
</dbReference>
<feature type="compositionally biased region" description="Polar residues" evidence="1">
    <location>
        <begin position="138"/>
        <end position="147"/>
    </location>
</feature>
<feature type="region of interest" description="Disordered" evidence="1">
    <location>
        <begin position="556"/>
        <end position="637"/>
    </location>
</feature>
<feature type="compositionally biased region" description="Polar residues" evidence="1">
    <location>
        <begin position="231"/>
        <end position="246"/>
    </location>
</feature>
<feature type="region of interest" description="Disordered" evidence="1">
    <location>
        <begin position="376"/>
        <end position="434"/>
    </location>
</feature>
<reference evidence="2" key="1">
    <citation type="submission" date="2020-06" db="EMBL/GenBank/DDBJ databases">
        <authorList>
            <person name="Li T."/>
            <person name="Hu X."/>
            <person name="Zhang T."/>
            <person name="Song X."/>
            <person name="Zhang H."/>
            <person name="Dai N."/>
            <person name="Sheng W."/>
            <person name="Hou X."/>
            <person name="Wei L."/>
        </authorList>
    </citation>
    <scope>NUCLEOTIDE SEQUENCE</scope>
    <source>
        <strain evidence="2">3651</strain>
        <tissue evidence="2">Leaf</tissue>
    </source>
</reference>
<dbReference type="InterPro" id="IPR039319">
    <property type="entry name" value="ELF3-like"/>
</dbReference>
<dbReference type="EMBL" id="JACGWO010000007">
    <property type="protein sequence ID" value="KAK4422244.1"/>
    <property type="molecule type" value="Genomic_DNA"/>
</dbReference>
<feature type="compositionally biased region" description="Basic and acidic residues" evidence="1">
    <location>
        <begin position="180"/>
        <end position="189"/>
    </location>
</feature>
<dbReference type="Proteomes" id="UP001293254">
    <property type="component" value="Unassembled WGS sequence"/>
</dbReference>
<feature type="region of interest" description="Disordered" evidence="1">
    <location>
        <begin position="1"/>
        <end position="33"/>
    </location>
</feature>
<name>A0AAE1Y251_9LAMI</name>
<dbReference type="AlphaFoldDB" id="A0AAE1Y251"/>
<feature type="compositionally biased region" description="Basic and acidic residues" evidence="1">
    <location>
        <begin position="376"/>
        <end position="392"/>
    </location>
</feature>
<comment type="caution">
    <text evidence="2">The sequence shown here is derived from an EMBL/GenBank/DDBJ whole genome shotgun (WGS) entry which is preliminary data.</text>
</comment>
<evidence type="ECO:0000256" key="1">
    <source>
        <dbReference type="SAM" id="MobiDB-lite"/>
    </source>
</evidence>
<sequence>MKRGKDEEKIMGPMFPRLHVNDTEKGGPRAPPRNKMALYEQLSIPSQRFSHQVPSNASLVPPLDQGLANERGMFYTYQLPNRHQSEKQYSQYSDLSTPLTKVKHRKKLDEDDFRVPIFVQSIPSQECGKYTNDREKLSPSNHSNFNRPSKRQGGKCQTEENPEEFSTDLVKAISNTSPVEKAEGLKKQTDSSLCHEPGDNPADSVDRLETDGSVEPDVCAESEPENIATVDKSSSTSVRSLPSEDQNICHDLSNDTESREGGSCRSLQMRNLERGDSVSESSGVDSISRPDITPDDVVGIIGQKRFWKARRAIANQQRVFAVQVFELHRLVKVQRLIAASPHLLLDDSAYVGKPMKASAGKRTLLNYPVKAAIPDVSKEKGEAEKPSRKSESSAEDTVVRGSLSSAQNGVPPPSCMPLSSNFQAPPANSDHNSKPWCLDQPHGYHWLVPVMSPSEGLIYKPYPGPGFMGPASGGCGPPGSNPMMGNVMGPAYGVLAPHPQYQWPPSFPPAGPHGYFPPYGMPMMALSGSSVDQMNTPSIRGQVSTGEANVSIQLHKSSTTPSHKNRASPGALNNVHASNDMEVEASTESSPIERLHDGRGSSVVEGRNILPLFPTSPAIDTSNASPQLPQPEPERPTQVIKVVPHNPRSATESAARIFRSIQEERRQYDSA</sequence>
<evidence type="ECO:0000313" key="2">
    <source>
        <dbReference type="EMBL" id="KAK4422244.1"/>
    </source>
</evidence>
<accession>A0AAE1Y251</accession>
<feature type="region of interest" description="Disordered" evidence="1">
    <location>
        <begin position="129"/>
        <end position="263"/>
    </location>
</feature>
<proteinExistence type="predicted"/>
<feature type="compositionally biased region" description="Basic and acidic residues" evidence="1">
    <location>
        <begin position="252"/>
        <end position="262"/>
    </location>
</feature>
<protein>
    <submittedName>
        <fullName evidence="2">Protein EARLY FLOWERING 3</fullName>
    </submittedName>
</protein>
<dbReference type="GO" id="GO:2000028">
    <property type="term" value="P:regulation of photoperiodism, flowering"/>
    <property type="evidence" value="ECO:0007669"/>
    <property type="project" value="InterPro"/>
</dbReference>
<reference evidence="2" key="2">
    <citation type="journal article" date="2024" name="Plant">
        <title>Genomic evolution and insights into agronomic trait innovations of Sesamum species.</title>
        <authorList>
            <person name="Miao H."/>
            <person name="Wang L."/>
            <person name="Qu L."/>
            <person name="Liu H."/>
            <person name="Sun Y."/>
            <person name="Le M."/>
            <person name="Wang Q."/>
            <person name="Wei S."/>
            <person name="Zheng Y."/>
            <person name="Lin W."/>
            <person name="Duan Y."/>
            <person name="Cao H."/>
            <person name="Xiong S."/>
            <person name="Wang X."/>
            <person name="Wei L."/>
            <person name="Li C."/>
            <person name="Ma Q."/>
            <person name="Ju M."/>
            <person name="Zhao R."/>
            <person name="Li G."/>
            <person name="Mu C."/>
            <person name="Tian Q."/>
            <person name="Mei H."/>
            <person name="Zhang T."/>
            <person name="Gao T."/>
            <person name="Zhang H."/>
        </authorList>
    </citation>
    <scope>NUCLEOTIDE SEQUENCE</scope>
    <source>
        <strain evidence="2">3651</strain>
    </source>
</reference>
<organism evidence="2 3">
    <name type="scientific">Sesamum alatum</name>
    <dbReference type="NCBI Taxonomy" id="300844"/>
    <lineage>
        <taxon>Eukaryota</taxon>
        <taxon>Viridiplantae</taxon>
        <taxon>Streptophyta</taxon>
        <taxon>Embryophyta</taxon>
        <taxon>Tracheophyta</taxon>
        <taxon>Spermatophyta</taxon>
        <taxon>Magnoliopsida</taxon>
        <taxon>eudicotyledons</taxon>
        <taxon>Gunneridae</taxon>
        <taxon>Pentapetalae</taxon>
        <taxon>asterids</taxon>
        <taxon>lamiids</taxon>
        <taxon>Lamiales</taxon>
        <taxon>Pedaliaceae</taxon>
        <taxon>Sesamum</taxon>
    </lineage>
</organism>
<feature type="compositionally biased region" description="Basic and acidic residues" evidence="1">
    <location>
        <begin position="1"/>
        <end position="10"/>
    </location>
</feature>
<keyword evidence="3" id="KW-1185">Reference proteome</keyword>
<evidence type="ECO:0000313" key="3">
    <source>
        <dbReference type="Proteomes" id="UP001293254"/>
    </source>
</evidence>
<feature type="compositionally biased region" description="Acidic residues" evidence="1">
    <location>
        <begin position="212"/>
        <end position="224"/>
    </location>
</feature>
<dbReference type="PANTHER" id="PTHR34281">
    <property type="entry name" value="PROTEIN EARLY FLOWERING 3"/>
    <property type="match status" value="1"/>
</dbReference>
<gene>
    <name evidence="2" type="ORF">Salat_1806700</name>
</gene>
<feature type="compositionally biased region" description="Polar residues" evidence="1">
    <location>
        <begin position="618"/>
        <end position="627"/>
    </location>
</feature>